<feature type="compositionally biased region" description="Polar residues" evidence="1">
    <location>
        <begin position="74"/>
        <end position="88"/>
    </location>
</feature>
<feature type="compositionally biased region" description="Basic and acidic residues" evidence="1">
    <location>
        <begin position="109"/>
        <end position="118"/>
    </location>
</feature>
<dbReference type="Proteomes" id="UP001186944">
    <property type="component" value="Unassembled WGS sequence"/>
</dbReference>
<dbReference type="InterPro" id="IPR011993">
    <property type="entry name" value="PH-like_dom_sf"/>
</dbReference>
<evidence type="ECO:0000313" key="2">
    <source>
        <dbReference type="EMBL" id="KAK3094702.1"/>
    </source>
</evidence>
<feature type="compositionally biased region" description="Basic and acidic residues" evidence="1">
    <location>
        <begin position="265"/>
        <end position="277"/>
    </location>
</feature>
<feature type="compositionally biased region" description="Basic and acidic residues" evidence="1">
    <location>
        <begin position="246"/>
        <end position="256"/>
    </location>
</feature>
<feature type="compositionally biased region" description="Basic and acidic residues" evidence="1">
    <location>
        <begin position="61"/>
        <end position="70"/>
    </location>
</feature>
<feature type="compositionally biased region" description="Basic and acidic residues" evidence="1">
    <location>
        <begin position="155"/>
        <end position="167"/>
    </location>
</feature>
<comment type="caution">
    <text evidence="2">The sequence shown here is derived from an EMBL/GenBank/DDBJ whole genome shotgun (WGS) entry which is preliminary data.</text>
</comment>
<keyword evidence="3" id="KW-1185">Reference proteome</keyword>
<dbReference type="EMBL" id="VSWD01000008">
    <property type="protein sequence ID" value="KAK3094702.1"/>
    <property type="molecule type" value="Genomic_DNA"/>
</dbReference>
<organism evidence="2 3">
    <name type="scientific">Pinctada imbricata</name>
    <name type="common">Atlantic pearl-oyster</name>
    <name type="synonym">Pinctada martensii</name>
    <dbReference type="NCBI Taxonomy" id="66713"/>
    <lineage>
        <taxon>Eukaryota</taxon>
        <taxon>Metazoa</taxon>
        <taxon>Spiralia</taxon>
        <taxon>Lophotrochozoa</taxon>
        <taxon>Mollusca</taxon>
        <taxon>Bivalvia</taxon>
        <taxon>Autobranchia</taxon>
        <taxon>Pteriomorphia</taxon>
        <taxon>Pterioida</taxon>
        <taxon>Pterioidea</taxon>
        <taxon>Pteriidae</taxon>
        <taxon>Pinctada</taxon>
    </lineage>
</organism>
<feature type="compositionally biased region" description="Polar residues" evidence="1">
    <location>
        <begin position="97"/>
        <end position="106"/>
    </location>
</feature>
<reference evidence="2" key="1">
    <citation type="submission" date="2019-08" db="EMBL/GenBank/DDBJ databases">
        <title>The improved chromosome-level genome for the pearl oyster Pinctada fucata martensii using PacBio sequencing and Hi-C.</title>
        <authorList>
            <person name="Zheng Z."/>
        </authorList>
    </citation>
    <scope>NUCLEOTIDE SEQUENCE</scope>
    <source>
        <strain evidence="2">ZZ-2019</strain>
        <tissue evidence="2">Adductor muscle</tissue>
    </source>
</reference>
<proteinExistence type="predicted"/>
<feature type="region of interest" description="Disordered" evidence="1">
    <location>
        <begin position="246"/>
        <end position="376"/>
    </location>
</feature>
<gene>
    <name evidence="2" type="ORF">FSP39_005207</name>
</gene>
<protein>
    <submittedName>
        <fullName evidence="2">Uncharacterized protein</fullName>
    </submittedName>
</protein>
<dbReference type="AlphaFoldDB" id="A0AA88XY43"/>
<evidence type="ECO:0000313" key="3">
    <source>
        <dbReference type="Proteomes" id="UP001186944"/>
    </source>
</evidence>
<feature type="compositionally biased region" description="Acidic residues" evidence="1">
    <location>
        <begin position="323"/>
        <end position="334"/>
    </location>
</feature>
<accession>A0AA88XY43</accession>
<name>A0AA88XY43_PINIB</name>
<dbReference type="SUPFAM" id="SSF50729">
    <property type="entry name" value="PH domain-like"/>
    <property type="match status" value="1"/>
</dbReference>
<dbReference type="Gene3D" id="2.30.29.30">
    <property type="entry name" value="Pleckstrin-homology domain (PH domain)/Phosphotyrosine-binding domain (PTB)"/>
    <property type="match status" value="1"/>
</dbReference>
<evidence type="ECO:0000256" key="1">
    <source>
        <dbReference type="SAM" id="MobiDB-lite"/>
    </source>
</evidence>
<feature type="region of interest" description="Disordered" evidence="1">
    <location>
        <begin position="44"/>
        <end position="181"/>
    </location>
</feature>
<sequence>MEKKTGIFTIEAGRRCSTGEGKFELTVTSNDLIALPNAIDMQVKKRAEPSANISSQLGVSDQKKPKDKSQKSQRNSQPLPLSLQLNEQSQKEHRISLKSQHPSQLTPEFKQELEEHISHPPPPSPSTEKEPKTKDKHRSKGFSLFGNKDKKKSFERKSDGRDGKGDSKQQNGVKGEVNVKTEIQKEEALYDEAVTDAERKLILKGGDNCYEEAEPMRQYAWKNMGQLEEDHEEDYDRIKKAALENKDKGVENLPRVDDDEEDEMYDRVDLNMQEARKKSIQNNSDSAHIYGFSSGKALGEIPDDEDYATPDVIPQGDDHTENDYEYEDDDDPYDDTALNDNTEKTEYTDAISVQQKPPVTSRPVPKRRAPVYEEVQ</sequence>